<dbReference type="SUPFAM" id="SSF47384">
    <property type="entry name" value="Homodimeric domain of signal transducing histidine kinase"/>
    <property type="match status" value="1"/>
</dbReference>
<evidence type="ECO:0000256" key="8">
    <source>
        <dbReference type="ARBA" id="ARBA00022840"/>
    </source>
</evidence>
<dbReference type="PANTHER" id="PTHR45453">
    <property type="entry name" value="PHOSPHATE REGULON SENSOR PROTEIN PHOR"/>
    <property type="match status" value="1"/>
</dbReference>
<dbReference type="Pfam" id="PF00512">
    <property type="entry name" value="HisKA"/>
    <property type="match status" value="1"/>
</dbReference>
<keyword evidence="9" id="KW-0902">Two-component regulatory system</keyword>
<accession>A0A0A1MTB6</accession>
<dbReference type="InterPro" id="IPR003594">
    <property type="entry name" value="HATPase_dom"/>
</dbReference>
<dbReference type="Pfam" id="PF02518">
    <property type="entry name" value="HATPase_c"/>
    <property type="match status" value="1"/>
</dbReference>
<keyword evidence="8" id="KW-0067">ATP-binding</keyword>
<evidence type="ECO:0000313" key="13">
    <source>
        <dbReference type="Proteomes" id="UP000040453"/>
    </source>
</evidence>
<dbReference type="InterPro" id="IPR005467">
    <property type="entry name" value="His_kinase_dom"/>
</dbReference>
<dbReference type="PANTHER" id="PTHR45453:SF1">
    <property type="entry name" value="PHOSPHATE REGULON SENSOR PROTEIN PHOR"/>
    <property type="match status" value="1"/>
</dbReference>
<keyword evidence="5" id="KW-0808">Transferase</keyword>
<dbReference type="Proteomes" id="UP000040453">
    <property type="component" value="Unassembled WGS sequence"/>
</dbReference>
<proteinExistence type="predicted"/>
<dbReference type="EMBL" id="CDGG01000001">
    <property type="protein sequence ID" value="CEI82894.1"/>
    <property type="molecule type" value="Genomic_DNA"/>
</dbReference>
<feature type="domain" description="Histidine kinase" evidence="11">
    <location>
        <begin position="119"/>
        <end position="332"/>
    </location>
</feature>
<dbReference type="OrthoDB" id="9773956at2"/>
<dbReference type="InterPro" id="IPR036097">
    <property type="entry name" value="HisK_dim/P_sf"/>
</dbReference>
<evidence type="ECO:0000313" key="12">
    <source>
        <dbReference type="EMBL" id="CEI82894.1"/>
    </source>
</evidence>
<dbReference type="InterPro" id="IPR050351">
    <property type="entry name" value="BphY/WalK/GraS-like"/>
</dbReference>
<evidence type="ECO:0000256" key="5">
    <source>
        <dbReference type="ARBA" id="ARBA00022679"/>
    </source>
</evidence>
<evidence type="ECO:0000256" key="3">
    <source>
        <dbReference type="ARBA" id="ARBA00012438"/>
    </source>
</evidence>
<gene>
    <name evidence="12" type="primary">phoR_2</name>
    <name evidence="12" type="ORF">BN997_02781</name>
</gene>
<evidence type="ECO:0000256" key="7">
    <source>
        <dbReference type="ARBA" id="ARBA00022777"/>
    </source>
</evidence>
<dbReference type="Gene3D" id="3.30.565.10">
    <property type="entry name" value="Histidine kinase-like ATPase, C-terminal domain"/>
    <property type="match status" value="1"/>
</dbReference>
<dbReference type="PRINTS" id="PR00344">
    <property type="entry name" value="BCTRLSENSOR"/>
</dbReference>
<dbReference type="EC" id="2.7.13.3" evidence="3"/>
<organism evidence="12 13">
    <name type="scientific">Oceanobacillus oncorhynchi</name>
    <dbReference type="NCBI Taxonomy" id="545501"/>
    <lineage>
        <taxon>Bacteria</taxon>
        <taxon>Bacillati</taxon>
        <taxon>Bacillota</taxon>
        <taxon>Bacilli</taxon>
        <taxon>Bacillales</taxon>
        <taxon>Bacillaceae</taxon>
        <taxon>Oceanobacillus</taxon>
    </lineage>
</organism>
<dbReference type="GO" id="GO:0005886">
    <property type="term" value="C:plasma membrane"/>
    <property type="evidence" value="ECO:0007669"/>
    <property type="project" value="UniProtKB-SubCell"/>
</dbReference>
<protein>
    <recommendedName>
        <fullName evidence="3">histidine kinase</fullName>
        <ecNumber evidence="3">2.7.13.3</ecNumber>
    </recommendedName>
</protein>
<dbReference type="STRING" id="545501.BN997_02781"/>
<keyword evidence="4" id="KW-0597">Phosphoprotein</keyword>
<feature type="transmembrane region" description="Helical" evidence="10">
    <location>
        <begin position="7"/>
        <end position="27"/>
    </location>
</feature>
<evidence type="ECO:0000256" key="9">
    <source>
        <dbReference type="ARBA" id="ARBA00023012"/>
    </source>
</evidence>
<reference evidence="12 13" key="1">
    <citation type="submission" date="2014-11" db="EMBL/GenBank/DDBJ databases">
        <authorList>
            <person name="Urmite Genomes Urmite Genomes"/>
        </authorList>
    </citation>
    <scope>NUCLEOTIDE SEQUENCE [LARGE SCALE GENOMIC DNA]</scope>
    <source>
        <strain evidence="12 13">Oc5</strain>
    </source>
</reference>
<keyword evidence="10" id="KW-0812">Transmembrane</keyword>
<feature type="transmembrane region" description="Helical" evidence="10">
    <location>
        <begin position="33"/>
        <end position="53"/>
    </location>
</feature>
<dbReference type="GO" id="GO:0005524">
    <property type="term" value="F:ATP binding"/>
    <property type="evidence" value="ECO:0007669"/>
    <property type="project" value="UniProtKB-KW"/>
</dbReference>
<dbReference type="CDD" id="cd00082">
    <property type="entry name" value="HisKA"/>
    <property type="match status" value="1"/>
</dbReference>
<dbReference type="InterPro" id="IPR004358">
    <property type="entry name" value="Sig_transdc_His_kin-like_C"/>
</dbReference>
<dbReference type="GO" id="GO:0004721">
    <property type="term" value="F:phosphoprotein phosphatase activity"/>
    <property type="evidence" value="ECO:0007669"/>
    <property type="project" value="TreeGrafter"/>
</dbReference>
<evidence type="ECO:0000256" key="1">
    <source>
        <dbReference type="ARBA" id="ARBA00000085"/>
    </source>
</evidence>
<comment type="catalytic activity">
    <reaction evidence="1">
        <text>ATP + protein L-histidine = ADP + protein N-phospho-L-histidine.</text>
        <dbReference type="EC" id="2.7.13.3"/>
    </reaction>
</comment>
<dbReference type="SMART" id="SM00388">
    <property type="entry name" value="HisKA"/>
    <property type="match status" value="1"/>
</dbReference>
<evidence type="ECO:0000256" key="10">
    <source>
        <dbReference type="SAM" id="Phobius"/>
    </source>
</evidence>
<evidence type="ECO:0000256" key="2">
    <source>
        <dbReference type="ARBA" id="ARBA00004651"/>
    </source>
</evidence>
<evidence type="ECO:0000256" key="4">
    <source>
        <dbReference type="ARBA" id="ARBA00022553"/>
    </source>
</evidence>
<dbReference type="AlphaFoldDB" id="A0A0A1MTB6"/>
<dbReference type="RefSeq" id="WP_042532968.1">
    <property type="nucleotide sequence ID" value="NZ_CAXOIH010000011.1"/>
</dbReference>
<dbReference type="GO" id="GO:0016036">
    <property type="term" value="P:cellular response to phosphate starvation"/>
    <property type="evidence" value="ECO:0007669"/>
    <property type="project" value="TreeGrafter"/>
</dbReference>
<dbReference type="InterPro" id="IPR003661">
    <property type="entry name" value="HisK_dim/P_dom"/>
</dbReference>
<keyword evidence="13" id="KW-1185">Reference proteome</keyword>
<dbReference type="PROSITE" id="PS50109">
    <property type="entry name" value="HIS_KIN"/>
    <property type="match status" value="1"/>
</dbReference>
<keyword evidence="7" id="KW-0418">Kinase</keyword>
<keyword evidence="6" id="KW-0547">Nucleotide-binding</keyword>
<dbReference type="FunFam" id="3.30.565.10:FF:000006">
    <property type="entry name" value="Sensor histidine kinase WalK"/>
    <property type="match status" value="1"/>
</dbReference>
<dbReference type="CDD" id="cd00075">
    <property type="entry name" value="HATPase"/>
    <property type="match status" value="1"/>
</dbReference>
<evidence type="ECO:0000256" key="6">
    <source>
        <dbReference type="ARBA" id="ARBA00022741"/>
    </source>
</evidence>
<keyword evidence="10" id="KW-1133">Transmembrane helix</keyword>
<evidence type="ECO:0000259" key="11">
    <source>
        <dbReference type="PROSITE" id="PS50109"/>
    </source>
</evidence>
<dbReference type="GO" id="GO:0000155">
    <property type="term" value="F:phosphorelay sensor kinase activity"/>
    <property type="evidence" value="ECO:0007669"/>
    <property type="project" value="InterPro"/>
</dbReference>
<dbReference type="Gene3D" id="1.10.287.130">
    <property type="match status" value="1"/>
</dbReference>
<dbReference type="SMART" id="SM00387">
    <property type="entry name" value="HATPase_c"/>
    <property type="match status" value="1"/>
</dbReference>
<keyword evidence="10" id="KW-0472">Membrane</keyword>
<dbReference type="InterPro" id="IPR036890">
    <property type="entry name" value="HATPase_C_sf"/>
</dbReference>
<sequence>MLRNKEICFFLTSTVLILGIGMLLGYMHSPVTAVYIVIVGGSLASCYMVWMAWRYQRIIQLSGYLRKIMAGDTALDVRDNREGDLSILKNEIYKMTRMLSEQQEGLQKDKEKLTDAISDISHQIKTPLTSMTVMADLLSNPNIETEKRHEFTYHIRRQLERMEWLVSSLLKLSKIDAGTTLFSKEKVEVDQLIQEVVAPMEIPVELKEIELEIEEKPGVTFIGDKNWTKEACINILKNAIEHTPHGGKVSISYEENAIFTEIRINDNGKGIEKAELPHIFKRFYKGSQAADGSVGIGLAMAYSIVANQQGDIEVISESGKGTTFLIKFYQGEAAR</sequence>
<comment type="subcellular location">
    <subcellularLocation>
        <location evidence="2">Cell membrane</location>
        <topology evidence="2">Multi-pass membrane protein</topology>
    </subcellularLocation>
</comment>
<dbReference type="SUPFAM" id="SSF55874">
    <property type="entry name" value="ATPase domain of HSP90 chaperone/DNA topoisomerase II/histidine kinase"/>
    <property type="match status" value="1"/>
</dbReference>
<name>A0A0A1MTB6_9BACI</name>